<dbReference type="OrthoDB" id="9809646at2"/>
<dbReference type="Pfam" id="PF01545">
    <property type="entry name" value="Cation_efflux"/>
    <property type="match status" value="1"/>
</dbReference>
<sequence>MKSNINTLIAFILNLSFAIIEFIYGGIFNSSAILADAVHDTGDAVAIGIAAFLENFSNRKEDHKFSLGYKRFSLLGAMITALILIIGSFFVTLNNIPKLIHPEPVNYNGMLILGIIAIIINFIASYVVSRGQTKNEAILSLHFLEDILGWLAIMAVSIILRFTNWYFLDPLLSLMISIFILSRALPQFWTNLKIFLDAVPEDICLKTLENEIAQHDNIRSINQINLWSMDGLENNATLHICVDDTQLIEETKHDIRDLLEHHQVYNVTIEIDSSCEAHDLHKRDIEKIFANRKGHTHSHGHHHHH</sequence>
<evidence type="ECO:0000256" key="4">
    <source>
        <dbReference type="ARBA" id="ARBA00022833"/>
    </source>
</evidence>
<dbReference type="InterPro" id="IPR002524">
    <property type="entry name" value="Cation_efflux"/>
</dbReference>
<feature type="transmembrane region" description="Helical" evidence="7">
    <location>
        <begin position="166"/>
        <end position="185"/>
    </location>
</feature>
<evidence type="ECO:0000256" key="3">
    <source>
        <dbReference type="ARBA" id="ARBA00022692"/>
    </source>
</evidence>
<keyword evidence="4" id="KW-0862">Zinc</keyword>
<feature type="transmembrane region" description="Helical" evidence="7">
    <location>
        <begin position="74"/>
        <end position="93"/>
    </location>
</feature>
<dbReference type="GO" id="GO:0005385">
    <property type="term" value="F:zinc ion transmembrane transporter activity"/>
    <property type="evidence" value="ECO:0007669"/>
    <property type="project" value="TreeGrafter"/>
</dbReference>
<comment type="subcellular location">
    <subcellularLocation>
        <location evidence="1">Membrane</location>
        <topology evidence="1">Multi-pass membrane protein</topology>
    </subcellularLocation>
</comment>
<evidence type="ECO:0000259" key="8">
    <source>
        <dbReference type="Pfam" id="PF01545"/>
    </source>
</evidence>
<evidence type="ECO:0000313" key="10">
    <source>
        <dbReference type="Proteomes" id="UP000189941"/>
    </source>
</evidence>
<dbReference type="STRING" id="1121925.SAMN02746011_01443"/>
<gene>
    <name evidence="9" type="ORF">SAMN02746011_01443</name>
</gene>
<dbReference type="InterPro" id="IPR058533">
    <property type="entry name" value="Cation_efflux_TM"/>
</dbReference>
<organism evidence="9 10">
    <name type="scientific">Globicatella sulfidifaciens DSM 15739</name>
    <dbReference type="NCBI Taxonomy" id="1121925"/>
    <lineage>
        <taxon>Bacteria</taxon>
        <taxon>Bacillati</taxon>
        <taxon>Bacillota</taxon>
        <taxon>Bacilli</taxon>
        <taxon>Lactobacillales</taxon>
        <taxon>Aerococcaceae</taxon>
        <taxon>Globicatella</taxon>
    </lineage>
</organism>
<evidence type="ECO:0000256" key="6">
    <source>
        <dbReference type="ARBA" id="ARBA00023136"/>
    </source>
</evidence>
<evidence type="ECO:0000256" key="1">
    <source>
        <dbReference type="ARBA" id="ARBA00004141"/>
    </source>
</evidence>
<name>A0A1T4MID7_9LACT</name>
<dbReference type="GO" id="GO:0016020">
    <property type="term" value="C:membrane"/>
    <property type="evidence" value="ECO:0007669"/>
    <property type="project" value="UniProtKB-SubCell"/>
</dbReference>
<feature type="domain" description="Cation efflux protein transmembrane" evidence="8">
    <location>
        <begin position="8"/>
        <end position="195"/>
    </location>
</feature>
<dbReference type="AlphaFoldDB" id="A0A1T4MID7"/>
<feature type="transmembrane region" description="Helical" evidence="7">
    <location>
        <begin position="7"/>
        <end position="27"/>
    </location>
</feature>
<dbReference type="SUPFAM" id="SSF161111">
    <property type="entry name" value="Cation efflux protein transmembrane domain-like"/>
    <property type="match status" value="1"/>
</dbReference>
<dbReference type="InterPro" id="IPR036837">
    <property type="entry name" value="Cation_efflux_CTD_sf"/>
</dbReference>
<dbReference type="SUPFAM" id="SSF160240">
    <property type="entry name" value="Cation efflux protein cytoplasmic domain-like"/>
    <property type="match status" value="1"/>
</dbReference>
<evidence type="ECO:0000256" key="5">
    <source>
        <dbReference type="ARBA" id="ARBA00022989"/>
    </source>
</evidence>
<dbReference type="NCBIfam" id="TIGR01297">
    <property type="entry name" value="CDF"/>
    <property type="match status" value="1"/>
</dbReference>
<dbReference type="GO" id="GO:0006882">
    <property type="term" value="P:intracellular zinc ion homeostasis"/>
    <property type="evidence" value="ECO:0007669"/>
    <property type="project" value="TreeGrafter"/>
</dbReference>
<dbReference type="InterPro" id="IPR027469">
    <property type="entry name" value="Cation_efflux_TMD_sf"/>
</dbReference>
<dbReference type="Proteomes" id="UP000189941">
    <property type="component" value="Unassembled WGS sequence"/>
</dbReference>
<proteinExistence type="inferred from homology"/>
<protein>
    <submittedName>
        <fullName evidence="9">Cobalt-zinc-cadmium efflux system protein</fullName>
    </submittedName>
</protein>
<feature type="transmembrane region" description="Helical" evidence="7">
    <location>
        <begin position="139"/>
        <end position="160"/>
    </location>
</feature>
<evidence type="ECO:0000256" key="2">
    <source>
        <dbReference type="ARBA" id="ARBA00008873"/>
    </source>
</evidence>
<reference evidence="10" key="1">
    <citation type="submission" date="2017-02" db="EMBL/GenBank/DDBJ databases">
        <authorList>
            <person name="Varghese N."/>
            <person name="Submissions S."/>
        </authorList>
    </citation>
    <scope>NUCLEOTIDE SEQUENCE [LARGE SCALE GENOMIC DNA]</scope>
    <source>
        <strain evidence="10">DSM 15739</strain>
    </source>
</reference>
<dbReference type="PANTHER" id="PTHR45820">
    <property type="entry name" value="FI23527P1"/>
    <property type="match status" value="1"/>
</dbReference>
<accession>A0A1T4MID7</accession>
<feature type="transmembrane region" description="Helical" evidence="7">
    <location>
        <begin position="105"/>
        <end position="127"/>
    </location>
</feature>
<comment type="similarity">
    <text evidence="2">Belongs to the cation diffusion facilitator (CDF) transporter (TC 2.A.4) family. SLC30A subfamily.</text>
</comment>
<evidence type="ECO:0000313" key="9">
    <source>
        <dbReference type="EMBL" id="SJZ66779.1"/>
    </source>
</evidence>
<keyword evidence="3 7" id="KW-0812">Transmembrane</keyword>
<dbReference type="PANTHER" id="PTHR45820:SF4">
    <property type="entry name" value="ZINC TRANSPORTER 63C, ISOFORM F"/>
    <property type="match status" value="1"/>
</dbReference>
<evidence type="ECO:0000256" key="7">
    <source>
        <dbReference type="SAM" id="Phobius"/>
    </source>
</evidence>
<dbReference type="Gene3D" id="1.20.1510.10">
    <property type="entry name" value="Cation efflux protein transmembrane domain"/>
    <property type="match status" value="1"/>
</dbReference>
<keyword evidence="6 7" id="KW-0472">Membrane</keyword>
<keyword evidence="10" id="KW-1185">Reference proteome</keyword>
<dbReference type="EMBL" id="FUWO01000012">
    <property type="protein sequence ID" value="SJZ66779.1"/>
    <property type="molecule type" value="Genomic_DNA"/>
</dbReference>
<keyword evidence="5 7" id="KW-1133">Transmembrane helix</keyword>
<dbReference type="RefSeq" id="WP_078756174.1">
    <property type="nucleotide sequence ID" value="NZ_FUWO01000012.1"/>
</dbReference>